<dbReference type="AlphaFoldDB" id="F8P7X5"/>
<evidence type="ECO:0000256" key="3">
    <source>
        <dbReference type="ARBA" id="ARBA00022723"/>
    </source>
</evidence>
<comment type="similarity">
    <text evidence="2 6">Belongs to the terpene synthase family.</text>
</comment>
<evidence type="ECO:0000256" key="2">
    <source>
        <dbReference type="ARBA" id="ARBA00006333"/>
    </source>
</evidence>
<comment type="cofactor">
    <cofactor evidence="1 6">
        <name>Mg(2+)</name>
        <dbReference type="ChEBI" id="CHEBI:18420"/>
    </cofactor>
</comment>
<dbReference type="EMBL" id="GL945440">
    <property type="protein sequence ID" value="EGO20533.1"/>
    <property type="molecule type" value="Genomic_DNA"/>
</dbReference>
<accession>F8P7X5</accession>
<gene>
    <name evidence="7" type="primary">cyc6</name>
    <name evidence="7" type="ORF">SERLADRAFT_441878</name>
</gene>
<dbReference type="PANTHER" id="PTHR35201">
    <property type="entry name" value="TERPENE SYNTHASE"/>
    <property type="match status" value="1"/>
</dbReference>
<proteinExistence type="inferred from homology"/>
<evidence type="ECO:0000256" key="1">
    <source>
        <dbReference type="ARBA" id="ARBA00001946"/>
    </source>
</evidence>
<dbReference type="InterPro" id="IPR008949">
    <property type="entry name" value="Isoprenoid_synthase_dom_sf"/>
</dbReference>
<evidence type="ECO:0000313" key="7">
    <source>
        <dbReference type="EMBL" id="EGO20533.1"/>
    </source>
</evidence>
<dbReference type="GO" id="GO:0010333">
    <property type="term" value="F:terpene synthase activity"/>
    <property type="evidence" value="ECO:0007669"/>
    <property type="project" value="InterPro"/>
</dbReference>
<dbReference type="OrthoDB" id="6486656at2759"/>
<dbReference type="InterPro" id="IPR034686">
    <property type="entry name" value="Terpene_cyclase-like_2"/>
</dbReference>
<dbReference type="Gene3D" id="1.10.600.10">
    <property type="entry name" value="Farnesyl Diphosphate Synthase"/>
    <property type="match status" value="1"/>
</dbReference>
<dbReference type="GO" id="GO:0046872">
    <property type="term" value="F:metal ion binding"/>
    <property type="evidence" value="ECO:0007669"/>
    <property type="project" value="UniProtKB-KW"/>
</dbReference>
<keyword evidence="5 6" id="KW-0456">Lyase</keyword>
<evidence type="ECO:0000256" key="6">
    <source>
        <dbReference type="RuleBase" id="RU366034"/>
    </source>
</evidence>
<dbReference type="KEGG" id="sla:SERLADRAFT_441878"/>
<dbReference type="HOGENOM" id="CLU_042538_5_0_1"/>
<dbReference type="PANTHER" id="PTHR35201:SF4">
    <property type="entry name" value="BETA-PINACENE SYNTHASE-RELATED"/>
    <property type="match status" value="1"/>
</dbReference>
<dbReference type="RefSeq" id="XP_007322499.1">
    <property type="nucleotide sequence ID" value="XM_007322437.1"/>
</dbReference>
<dbReference type="GO" id="GO:0008299">
    <property type="term" value="P:isoprenoid biosynthetic process"/>
    <property type="evidence" value="ECO:0007669"/>
    <property type="project" value="UniProtKB-ARBA"/>
</dbReference>
<name>F8P7X5_SERL9</name>
<evidence type="ECO:0000256" key="5">
    <source>
        <dbReference type="ARBA" id="ARBA00023239"/>
    </source>
</evidence>
<reference evidence="7" key="1">
    <citation type="submission" date="2011-04" db="EMBL/GenBank/DDBJ databases">
        <title>Evolution of plant cell wall degrading machinery underlies the functional diversity of forest fungi.</title>
        <authorList>
            <consortium name="US DOE Joint Genome Institute (JGI-PGF)"/>
            <person name="Eastwood D.C."/>
            <person name="Floudas D."/>
            <person name="Binder M."/>
            <person name="Majcherczyk A."/>
            <person name="Schneider P."/>
            <person name="Aerts A."/>
            <person name="Asiegbu F.O."/>
            <person name="Baker S.E."/>
            <person name="Barry K."/>
            <person name="Bendiksby M."/>
            <person name="Blumentritt M."/>
            <person name="Coutinho P.M."/>
            <person name="Cullen D."/>
            <person name="Cullen D."/>
            <person name="Gathman A."/>
            <person name="Goodell B."/>
            <person name="Henrissat B."/>
            <person name="Ihrmark K."/>
            <person name="Kauserud H."/>
            <person name="Kohler A."/>
            <person name="LaButti K."/>
            <person name="Lapidus A."/>
            <person name="Lavin J.L."/>
            <person name="Lee Y.-H."/>
            <person name="Lindquist E."/>
            <person name="Lilly W."/>
            <person name="Lucas S."/>
            <person name="Morin E."/>
            <person name="Murat C."/>
            <person name="Oguiza J.A."/>
            <person name="Park J."/>
            <person name="Pisabarro A.G."/>
            <person name="Riley R."/>
            <person name="Rosling A."/>
            <person name="Salamov A."/>
            <person name="Schmidt O."/>
            <person name="Schmutz J."/>
            <person name="Skrede I."/>
            <person name="Stenlid J."/>
            <person name="Wiebenga A."/>
            <person name="Xie X."/>
            <person name="Kues U."/>
            <person name="Hibbett D.S."/>
            <person name="Hoffmeister D."/>
            <person name="Hogberg N."/>
            <person name="Martin F."/>
            <person name="Grigoriev I.V."/>
            <person name="Watkinson S.C."/>
        </authorList>
    </citation>
    <scope>NUCLEOTIDE SEQUENCE</scope>
    <source>
        <strain evidence="7">S7.9</strain>
    </source>
</reference>
<protein>
    <recommendedName>
        <fullName evidence="6">Terpene synthase</fullName>
        <ecNumber evidence="6">4.2.3.-</ecNumber>
    </recommendedName>
</protein>
<keyword evidence="3 6" id="KW-0479">Metal-binding</keyword>
<dbReference type="SUPFAM" id="SSF48576">
    <property type="entry name" value="Terpenoid synthases"/>
    <property type="match status" value="1"/>
</dbReference>
<dbReference type="GeneID" id="18815611"/>
<dbReference type="EC" id="4.2.3.-" evidence="6"/>
<organism>
    <name type="scientific">Serpula lacrymans var. lacrymans (strain S7.9)</name>
    <name type="common">Dry rot fungus</name>
    <dbReference type="NCBI Taxonomy" id="578457"/>
    <lineage>
        <taxon>Eukaryota</taxon>
        <taxon>Fungi</taxon>
        <taxon>Dikarya</taxon>
        <taxon>Basidiomycota</taxon>
        <taxon>Agaricomycotina</taxon>
        <taxon>Agaricomycetes</taxon>
        <taxon>Agaricomycetidae</taxon>
        <taxon>Boletales</taxon>
        <taxon>Coniophorineae</taxon>
        <taxon>Serpulaceae</taxon>
        <taxon>Serpula</taxon>
    </lineage>
</organism>
<dbReference type="Proteomes" id="UP000008064">
    <property type="component" value="Unassembled WGS sequence"/>
</dbReference>
<evidence type="ECO:0000256" key="4">
    <source>
        <dbReference type="ARBA" id="ARBA00022842"/>
    </source>
</evidence>
<dbReference type="Pfam" id="PF19086">
    <property type="entry name" value="Terpene_syn_C_2"/>
    <property type="match status" value="1"/>
</dbReference>
<keyword evidence="4 6" id="KW-0460">Magnesium</keyword>
<sequence length="333" mass="38852">MPNVDQKSERFRIPDTLVEWPWQREINPLYEEVKAESSAWVESFHAFDGKTQKAFNACDFNLCAALVYPKFDKERLRTCADVMNFAFAFDAYSDAEDENGVQAQRDIIMDALRNPNKPRPSGECLLGEMARQMWARAIQTASHHAQVRFVETMDVYTTAVVQEAEDRRLGKIRGIEDYLTVRRGTAGAYPFFALLELDTDIDENLLNHEAVLELERLAVDFIILGNDMVSYIVERDTGHRVHNIVTNVMHEMHSDIHGAMHWIEMRHASLVERYMKTMKRVPLAGPELERYVWGVGNWVRAIDCWYFESERYFGKHGLQIQKERWVDLHFCRE</sequence>